<keyword evidence="3" id="KW-1185">Reference proteome</keyword>
<dbReference type="RefSeq" id="WP_046172946.1">
    <property type="nucleotide sequence ID" value="NZ_LAPV01000212.1"/>
</dbReference>
<dbReference type="InterPro" id="IPR024047">
    <property type="entry name" value="MM3350-like_sf"/>
</dbReference>
<dbReference type="PANTHER" id="PTHR41878:SF1">
    <property type="entry name" value="TNPR PROTEIN"/>
    <property type="match status" value="1"/>
</dbReference>
<evidence type="ECO:0000313" key="2">
    <source>
        <dbReference type="EMBL" id="KKC31168.1"/>
    </source>
</evidence>
<dbReference type="EMBL" id="LAPV01000212">
    <property type="protein sequence ID" value="KKC31168.1"/>
    <property type="molecule type" value="Genomic_DNA"/>
</dbReference>
<dbReference type="SUPFAM" id="SSF159941">
    <property type="entry name" value="MM3350-like"/>
    <property type="match status" value="1"/>
</dbReference>
<dbReference type="InterPro" id="IPR012912">
    <property type="entry name" value="Plasmid_pRiA4b_Orf3-like"/>
</dbReference>
<accession>A0ABR5DT42</accession>
<dbReference type="PANTHER" id="PTHR41878">
    <property type="entry name" value="LEXA REPRESSOR-RELATED"/>
    <property type="match status" value="1"/>
</dbReference>
<sequence length="206" mass="23550">MNPTKVASASESLNEIATLRIQLTDTDPLIWRQVEVPTSITLKVLHDIIQITIGWFDYHLWEFTIGEQRYGLPMDQDWGTEPRKQATKVRLRDVLKTKSTVIDYVYDFGDYWEHRIMVTNVRAGDPEISYPRYIAGEGAGPPEDCGGIPGFYDLLKARNEPENPDHAEAVQYLDDYDPDVIEELPIKYALGRIAARRNAAKARINK</sequence>
<gene>
    <name evidence="2" type="ORF">WH91_20970</name>
</gene>
<dbReference type="Pfam" id="PF07929">
    <property type="entry name" value="PRiA4_ORF3"/>
    <property type="match status" value="1"/>
</dbReference>
<dbReference type="Gene3D" id="3.10.290.30">
    <property type="entry name" value="MM3350-like"/>
    <property type="match status" value="1"/>
</dbReference>
<reference evidence="2 3" key="1">
    <citation type="submission" date="2015-03" db="EMBL/GenBank/DDBJ databases">
        <authorList>
            <person name="Lepp D."/>
            <person name="Hassan Y.I."/>
            <person name="Li X.-Z."/>
            <person name="Zhou T."/>
        </authorList>
    </citation>
    <scope>NUCLEOTIDE SEQUENCE [LARGE SCALE GENOMIC DNA]</scope>
    <source>
        <strain evidence="2 3">Cr7-05</strain>
    </source>
</reference>
<comment type="caution">
    <text evidence="2">The sequence shown here is derived from an EMBL/GenBank/DDBJ whole genome shotgun (WGS) entry which is preliminary data.</text>
</comment>
<name>A0ABR5DT42_9HYPH</name>
<organism evidence="2 3">
    <name type="scientific">Devosia psychrophila</name>
    <dbReference type="NCBI Taxonomy" id="728005"/>
    <lineage>
        <taxon>Bacteria</taxon>
        <taxon>Pseudomonadati</taxon>
        <taxon>Pseudomonadota</taxon>
        <taxon>Alphaproteobacteria</taxon>
        <taxon>Hyphomicrobiales</taxon>
        <taxon>Devosiaceae</taxon>
        <taxon>Devosia</taxon>
    </lineage>
</organism>
<proteinExistence type="predicted"/>
<feature type="domain" description="Plasmid pRiA4b Orf3-like" evidence="1">
    <location>
        <begin position="16"/>
        <end position="182"/>
    </location>
</feature>
<evidence type="ECO:0000313" key="3">
    <source>
        <dbReference type="Proteomes" id="UP000033519"/>
    </source>
</evidence>
<dbReference type="Proteomes" id="UP000033519">
    <property type="component" value="Unassembled WGS sequence"/>
</dbReference>
<evidence type="ECO:0000259" key="1">
    <source>
        <dbReference type="Pfam" id="PF07929"/>
    </source>
</evidence>
<protein>
    <recommendedName>
        <fullName evidence="1">Plasmid pRiA4b Orf3-like domain-containing protein</fullName>
    </recommendedName>
</protein>